<organism evidence="1 2">
    <name type="scientific">Alloacidobacterium dinghuense</name>
    <dbReference type="NCBI Taxonomy" id="2763107"/>
    <lineage>
        <taxon>Bacteria</taxon>
        <taxon>Pseudomonadati</taxon>
        <taxon>Acidobacteriota</taxon>
        <taxon>Terriglobia</taxon>
        <taxon>Terriglobales</taxon>
        <taxon>Acidobacteriaceae</taxon>
        <taxon>Alloacidobacterium</taxon>
    </lineage>
</organism>
<reference evidence="1 2" key="1">
    <citation type="submission" date="2020-08" db="EMBL/GenBank/DDBJ databases">
        <title>Edaphobacter telluris sp. nov. and Acidobacterium dinghuensis sp. nov., two acidobacteria isolated from forest soil.</title>
        <authorList>
            <person name="Fu J."/>
            <person name="Qiu L."/>
        </authorList>
    </citation>
    <scope>NUCLEOTIDE SEQUENCE [LARGE SCALE GENOMIC DNA]</scope>
    <source>
        <strain evidence="1">4Y35</strain>
    </source>
</reference>
<name>A0A7G8BFI1_9BACT</name>
<evidence type="ECO:0000313" key="2">
    <source>
        <dbReference type="Proteomes" id="UP000515312"/>
    </source>
</evidence>
<protein>
    <submittedName>
        <fullName evidence="1">Uncharacterized protein</fullName>
    </submittedName>
</protein>
<proteinExistence type="predicted"/>
<dbReference type="EMBL" id="CP060394">
    <property type="protein sequence ID" value="QNI31301.1"/>
    <property type="molecule type" value="Genomic_DNA"/>
</dbReference>
<dbReference type="AlphaFoldDB" id="A0A7G8BFI1"/>
<dbReference type="KEGG" id="adin:H7849_19735"/>
<accession>A0A7G8BFI1</accession>
<evidence type="ECO:0000313" key="1">
    <source>
        <dbReference type="EMBL" id="QNI31301.1"/>
    </source>
</evidence>
<sequence length="185" mass="21508">MLDSVPKNYLVGLGEVVLSNSSGLSGKRRDIRVKSRKRNVSLATASGAYHGASRGSSAWIEIFVDNALRGWEKGWWLRIPYIREGRLSDVLFHEIGHHIHRAVRPEHREKEDVADVWKVRLERNYHLQRFRWMGIGRRIIRPLFGAYIERQRQKLELGMLKRGQISRAEYLERVANKGTRTLDAP</sequence>
<keyword evidence="2" id="KW-1185">Reference proteome</keyword>
<dbReference type="Proteomes" id="UP000515312">
    <property type="component" value="Chromosome"/>
</dbReference>
<gene>
    <name evidence="1" type="ORF">H7849_19735</name>
</gene>
<dbReference type="RefSeq" id="WP_186741830.1">
    <property type="nucleotide sequence ID" value="NZ_CP060394.1"/>
</dbReference>